<name>A0A6C0KGG5_9ZZZZ</name>
<reference evidence="1" key="1">
    <citation type="journal article" date="2020" name="Nature">
        <title>Giant virus diversity and host interactions through global metagenomics.</title>
        <authorList>
            <person name="Schulz F."/>
            <person name="Roux S."/>
            <person name="Paez-Espino D."/>
            <person name="Jungbluth S."/>
            <person name="Walsh D.A."/>
            <person name="Denef V.J."/>
            <person name="McMahon K.D."/>
            <person name="Konstantinidis K.T."/>
            <person name="Eloe-Fadrosh E.A."/>
            <person name="Kyrpides N.C."/>
            <person name="Woyke T."/>
        </authorList>
    </citation>
    <scope>NUCLEOTIDE SEQUENCE</scope>
    <source>
        <strain evidence="1">GVMAG-S-3300012000-57</strain>
    </source>
</reference>
<dbReference type="EMBL" id="MN740898">
    <property type="protein sequence ID" value="QHU17085.1"/>
    <property type="molecule type" value="Genomic_DNA"/>
</dbReference>
<evidence type="ECO:0000313" key="1">
    <source>
        <dbReference type="EMBL" id="QHU17085.1"/>
    </source>
</evidence>
<protein>
    <submittedName>
        <fullName evidence="1">Uncharacterized protein</fullName>
    </submittedName>
</protein>
<organism evidence="1">
    <name type="scientific">viral metagenome</name>
    <dbReference type="NCBI Taxonomy" id="1070528"/>
    <lineage>
        <taxon>unclassified sequences</taxon>
        <taxon>metagenomes</taxon>
        <taxon>organismal metagenomes</taxon>
    </lineage>
</organism>
<sequence length="153" mass="17718">MSEPMSEFDKLTLQMFCNKSQYNKYLAKADPQQYSENQEYLDKIAKNQRKLMSMFSTLLENPEKQITTAVNESFDHFIKTCFQHFDYEELAGPQKDSYENDDPADTLFDQMDEATPLQPTSSYWGKSVVKKSAAASMLPLYSMDAFVRKKSNL</sequence>
<accession>A0A6C0KGG5</accession>
<proteinExistence type="predicted"/>
<dbReference type="AlphaFoldDB" id="A0A6C0KGG5"/>